<evidence type="ECO:0000313" key="2">
    <source>
        <dbReference type="EMBL" id="MFD1052238.1"/>
    </source>
</evidence>
<feature type="signal peptide" evidence="1">
    <location>
        <begin position="1"/>
        <end position="20"/>
    </location>
</feature>
<organism evidence="2 3">
    <name type="scientific">Kibdelosporangium lantanae</name>
    <dbReference type="NCBI Taxonomy" id="1497396"/>
    <lineage>
        <taxon>Bacteria</taxon>
        <taxon>Bacillati</taxon>
        <taxon>Actinomycetota</taxon>
        <taxon>Actinomycetes</taxon>
        <taxon>Pseudonocardiales</taxon>
        <taxon>Pseudonocardiaceae</taxon>
        <taxon>Kibdelosporangium</taxon>
    </lineage>
</organism>
<comment type="caution">
    <text evidence="2">The sequence shown here is derived from an EMBL/GenBank/DDBJ whole genome shotgun (WGS) entry which is preliminary data.</text>
</comment>
<dbReference type="Proteomes" id="UP001597045">
    <property type="component" value="Unassembled WGS sequence"/>
</dbReference>
<feature type="chain" id="PRO_5046833126" evidence="1">
    <location>
        <begin position="21"/>
        <end position="142"/>
    </location>
</feature>
<gene>
    <name evidence="2" type="ORF">ACFQ1S_45015</name>
</gene>
<proteinExistence type="predicted"/>
<dbReference type="SUPFAM" id="SSF89372">
    <property type="entry name" value="Fucose-specific lectin"/>
    <property type="match status" value="1"/>
</dbReference>
<evidence type="ECO:0000313" key="3">
    <source>
        <dbReference type="Proteomes" id="UP001597045"/>
    </source>
</evidence>
<sequence>MKKLLAPLGVLIAATGLVFAVSPVRAPAPATNDAQLVLRTSGELLHTIRSTMDQTWTGLGDVLAETGQPSGMITHLATTVMNGELNIVTTDANGVYLSVRRVDGTWAGMQRIAACAAVTSVAVAGVNGELQVVVATDAGANL</sequence>
<keyword evidence="1" id="KW-0732">Signal</keyword>
<reference evidence="3" key="1">
    <citation type="journal article" date="2019" name="Int. J. Syst. Evol. Microbiol.">
        <title>The Global Catalogue of Microorganisms (GCM) 10K type strain sequencing project: providing services to taxonomists for standard genome sequencing and annotation.</title>
        <authorList>
            <consortium name="The Broad Institute Genomics Platform"/>
            <consortium name="The Broad Institute Genome Sequencing Center for Infectious Disease"/>
            <person name="Wu L."/>
            <person name="Ma J."/>
        </authorList>
    </citation>
    <scope>NUCLEOTIDE SEQUENCE [LARGE SCALE GENOMIC DNA]</scope>
    <source>
        <strain evidence="3">JCM 31486</strain>
    </source>
</reference>
<accession>A0ABW3MNG4</accession>
<dbReference type="EMBL" id="JBHTIS010004248">
    <property type="protein sequence ID" value="MFD1052238.1"/>
    <property type="molecule type" value="Genomic_DNA"/>
</dbReference>
<feature type="non-terminal residue" evidence="2">
    <location>
        <position position="142"/>
    </location>
</feature>
<protein>
    <submittedName>
        <fullName evidence="2">Uncharacterized protein</fullName>
    </submittedName>
</protein>
<name>A0ABW3MNG4_9PSEU</name>
<evidence type="ECO:0000256" key="1">
    <source>
        <dbReference type="SAM" id="SignalP"/>
    </source>
</evidence>
<keyword evidence="3" id="KW-1185">Reference proteome</keyword>